<gene>
    <name evidence="1" type="ORF">METZ01_LOCUS3883</name>
</gene>
<feature type="non-terminal residue" evidence="1">
    <location>
        <position position="121"/>
    </location>
</feature>
<evidence type="ECO:0000313" key="1">
    <source>
        <dbReference type="EMBL" id="SUZ51029.1"/>
    </source>
</evidence>
<accession>A0A381N9A0</accession>
<dbReference type="AlphaFoldDB" id="A0A381N9A0"/>
<reference evidence="1" key="1">
    <citation type="submission" date="2018-05" db="EMBL/GenBank/DDBJ databases">
        <authorList>
            <person name="Lanie J.A."/>
            <person name="Ng W.-L."/>
            <person name="Kazmierczak K.M."/>
            <person name="Andrzejewski T.M."/>
            <person name="Davidsen T.M."/>
            <person name="Wayne K.J."/>
            <person name="Tettelin H."/>
            <person name="Glass J.I."/>
            <person name="Rusch D."/>
            <person name="Podicherti R."/>
            <person name="Tsui H.-C.T."/>
            <person name="Winkler M.E."/>
        </authorList>
    </citation>
    <scope>NUCLEOTIDE SEQUENCE</scope>
</reference>
<dbReference type="EMBL" id="UINC01000202">
    <property type="protein sequence ID" value="SUZ51029.1"/>
    <property type="molecule type" value="Genomic_DNA"/>
</dbReference>
<proteinExistence type="predicted"/>
<organism evidence="1">
    <name type="scientific">marine metagenome</name>
    <dbReference type="NCBI Taxonomy" id="408172"/>
    <lineage>
        <taxon>unclassified sequences</taxon>
        <taxon>metagenomes</taxon>
        <taxon>ecological metagenomes</taxon>
    </lineage>
</organism>
<protein>
    <submittedName>
        <fullName evidence="1">Uncharacterized protein</fullName>
    </submittedName>
</protein>
<name>A0A381N9A0_9ZZZZ</name>
<sequence>MGLKYQGVACQFTMRVQILLLVATVTALMFAVPGSGEADLQALSLEYGYDLVEGEVPITLVESGLDNGTMFRFLILDDYSEAPENWSQPWFNDSNWSLGAAPFGDREYNNVNPNTIWDTSG</sequence>